<protein>
    <submittedName>
        <fullName evidence="2">Uncharacterized protein</fullName>
    </submittedName>
</protein>
<gene>
    <name evidence="2" type="ordered locus">RER_25100</name>
</gene>
<feature type="transmembrane region" description="Helical" evidence="1">
    <location>
        <begin position="20"/>
        <end position="39"/>
    </location>
</feature>
<dbReference type="eggNOG" id="ENOG5031GG8">
    <property type="taxonomic scope" value="Bacteria"/>
</dbReference>
<dbReference type="RefSeq" id="WP_020907342.1">
    <property type="nucleotide sequence ID" value="NC_012490.1"/>
</dbReference>
<keyword evidence="1" id="KW-0812">Transmembrane</keyword>
<dbReference type="EMBL" id="AP008957">
    <property type="protein sequence ID" value="BAH33218.1"/>
    <property type="molecule type" value="Genomic_DNA"/>
</dbReference>
<dbReference type="KEGG" id="rer:RER_25100"/>
<sequence length="220" mass="25699">MTLGDLLEYPFLASVWGTAAAWVGTLGTVMSLATAAYYYRSTVKREERAQAQQIRFAHIRQTDDKIIGRVYNDSDRAIYDIQAMQARRPFEEVVSRACEIRPVGVKTLEGMLEEWKRTTGGRVQVNGFESTHIGPGKSFKVTYPFLFSNTEKFWIKFRDANGKLWSLELDTHSPVELKEPDFNHYTWAEWVRHPEVRKLKREYKDVDKWVKENYHDKKGK</sequence>
<reference evidence="2 3" key="2">
    <citation type="journal article" date="2006" name="Environ. Microbiol.">
        <title>Sequence analysis of three plasmids harboured in Rhodococcus erythropolis strain PR4.</title>
        <authorList>
            <person name="Sekine M."/>
            <person name="Tanikawa S."/>
            <person name="Omata S."/>
            <person name="Saito M."/>
            <person name="Fujisawa T."/>
            <person name="Tsukatani N."/>
            <person name="Tajima T."/>
            <person name="Sekigawa T."/>
            <person name="Kosugi H."/>
            <person name="Matsuo Y."/>
            <person name="Nishiko R."/>
            <person name="Imamura K."/>
            <person name="Ito M."/>
            <person name="Narita H."/>
            <person name="Tago S."/>
            <person name="Fujita N."/>
            <person name="Harayama S."/>
        </authorList>
    </citation>
    <scope>NUCLEOTIDE SEQUENCE [LARGE SCALE GENOMIC DNA]</scope>
    <source>
        <strain evidence="3">PR4 / NBRC 100887</strain>
    </source>
</reference>
<reference evidence="3" key="1">
    <citation type="submission" date="2005-03" db="EMBL/GenBank/DDBJ databases">
        <title>Comparison of the complete genome sequences of Rhodococcus erythropolis PR4 and Rhodococcus opacus B4.</title>
        <authorList>
            <person name="Takarada H."/>
            <person name="Sekine M."/>
            <person name="Hosoyama A."/>
            <person name="Yamada R."/>
            <person name="Fujisawa T."/>
            <person name="Omata S."/>
            <person name="Shimizu A."/>
            <person name="Tsukatani N."/>
            <person name="Tanikawa S."/>
            <person name="Fujita N."/>
            <person name="Harayama S."/>
        </authorList>
    </citation>
    <scope>NUCLEOTIDE SEQUENCE [LARGE SCALE GENOMIC DNA]</scope>
    <source>
        <strain evidence="3">PR4 / NBRC 100887</strain>
    </source>
</reference>
<keyword evidence="1" id="KW-1133">Transmembrane helix</keyword>
<dbReference type="AlphaFoldDB" id="C0ZXY3"/>
<evidence type="ECO:0000313" key="2">
    <source>
        <dbReference type="EMBL" id="BAH33218.1"/>
    </source>
</evidence>
<dbReference type="HOGENOM" id="CLU_1255143_0_0_11"/>
<dbReference type="Proteomes" id="UP000002204">
    <property type="component" value="Chromosome"/>
</dbReference>
<accession>C0ZXY3</accession>
<name>C0ZXY3_RHOE4</name>
<evidence type="ECO:0000313" key="3">
    <source>
        <dbReference type="Proteomes" id="UP000002204"/>
    </source>
</evidence>
<evidence type="ECO:0000256" key="1">
    <source>
        <dbReference type="SAM" id="Phobius"/>
    </source>
</evidence>
<organism evidence="2 3">
    <name type="scientific">Rhodococcus erythropolis (strain PR4 / NBRC 100887)</name>
    <dbReference type="NCBI Taxonomy" id="234621"/>
    <lineage>
        <taxon>Bacteria</taxon>
        <taxon>Bacillati</taxon>
        <taxon>Actinomycetota</taxon>
        <taxon>Actinomycetes</taxon>
        <taxon>Mycobacteriales</taxon>
        <taxon>Nocardiaceae</taxon>
        <taxon>Rhodococcus</taxon>
        <taxon>Rhodococcus erythropolis group</taxon>
    </lineage>
</organism>
<proteinExistence type="predicted"/>
<keyword evidence="1" id="KW-0472">Membrane</keyword>